<evidence type="ECO:0000259" key="2">
    <source>
        <dbReference type="Pfam" id="PF07727"/>
    </source>
</evidence>
<dbReference type="Pfam" id="PF07727">
    <property type="entry name" value="RVT_2"/>
    <property type="match status" value="1"/>
</dbReference>
<accession>A0A6L2JG69</accession>
<feature type="domain" description="Reverse transcriptase Ty1/copia-type" evidence="2">
    <location>
        <begin position="572"/>
        <end position="623"/>
    </location>
</feature>
<feature type="region of interest" description="Disordered" evidence="1">
    <location>
        <begin position="949"/>
        <end position="1013"/>
    </location>
</feature>
<dbReference type="PANTHER" id="PTHR11439:SF495">
    <property type="entry name" value="REVERSE TRANSCRIPTASE, RNA-DEPENDENT DNA POLYMERASE-RELATED"/>
    <property type="match status" value="1"/>
</dbReference>
<comment type="caution">
    <text evidence="3">The sequence shown here is derived from an EMBL/GenBank/DDBJ whole genome shotgun (WGS) entry which is preliminary data.</text>
</comment>
<dbReference type="InterPro" id="IPR012337">
    <property type="entry name" value="RNaseH-like_sf"/>
</dbReference>
<gene>
    <name evidence="3" type="ORF">Tci_006662</name>
</gene>
<proteinExistence type="predicted"/>
<feature type="compositionally biased region" description="Basic and acidic residues" evidence="1">
    <location>
        <begin position="453"/>
        <end position="476"/>
    </location>
</feature>
<feature type="compositionally biased region" description="Basic and acidic residues" evidence="1">
    <location>
        <begin position="992"/>
        <end position="1013"/>
    </location>
</feature>
<dbReference type="GO" id="GO:0003676">
    <property type="term" value="F:nucleic acid binding"/>
    <property type="evidence" value="ECO:0007669"/>
    <property type="project" value="InterPro"/>
</dbReference>
<evidence type="ECO:0000256" key="1">
    <source>
        <dbReference type="SAM" id="MobiDB-lite"/>
    </source>
</evidence>
<dbReference type="PANTHER" id="PTHR11439">
    <property type="entry name" value="GAG-POL-RELATED RETROTRANSPOSON"/>
    <property type="match status" value="1"/>
</dbReference>
<feature type="compositionally biased region" description="Polar residues" evidence="1">
    <location>
        <begin position="241"/>
        <end position="256"/>
    </location>
</feature>
<feature type="compositionally biased region" description="Basic and acidic residues" evidence="1">
    <location>
        <begin position="968"/>
        <end position="978"/>
    </location>
</feature>
<feature type="region of interest" description="Disordered" evidence="1">
    <location>
        <begin position="226"/>
        <end position="271"/>
    </location>
</feature>
<name>A0A6L2JG69_TANCI</name>
<dbReference type="InterPro" id="IPR013103">
    <property type="entry name" value="RVT_2"/>
</dbReference>
<dbReference type="InterPro" id="IPR036397">
    <property type="entry name" value="RNaseH_sf"/>
</dbReference>
<feature type="region of interest" description="Disordered" evidence="1">
    <location>
        <begin position="451"/>
        <end position="476"/>
    </location>
</feature>
<sequence>MTDAKETWEAIKSKFGGNDESKKMQKYILKQQLESFSVSNSEGLHKGYDRFLSLLSQLEIHVSLIMRTKPGVDTLSFDDLYNILRVFDTNEASTAYGVSTSSGYNSQRGGSSLYTDELMYSFFANQSSGPQLDHEDLEQLDEFDLEEIDFKWQVAMISMRLKKFYKKTKRKLQFDAKEPVGFDKTKIECFNCRIFSYENGVFGSVFDSRSSDIEDSPLNDRYAEGMHAAPKQSKTSESDAETSNSASFESHSNVETLKSVPKPVANKPKAVSEHKVWSDAPIIEEYELDSDDEHVTIPSKEQEKPSFAFVNIVKHDDPQKALKKKGIVDSGCSRHMIGNKAYLVDYQDYNGGPVAFGGSKGHITSKGIKREYNNAIIPQQNGVAKRKNKTLIEATRTMLADSFLPNTFRAEAVSTACYVLNSLLDKRIKLTKLQDQKKLIIVQSSYTSTIKSSEAKNGGEKPKKDTGLKSNEKPVDQEEQAFLEELERLKRQEKEANVEVRALRKEFAQGTENLLRQIGAARASSTNTVNTVSKLVSTASPSRVFSAGELSYPDSTIYIDQDDSQIPAIEDIYDHPNLPYEKRAIGTKWVYRNKKDERGVVVRNKARLVALGYRQEERIDYDEMDVKSAFLYGTIDEKVTQPPGFVYPKYPKKNGYKRGTIDKTLFIKKDKKDIMLVKQKDDRIFISHDKYVVEILKKFDFISVKTASTSIETQKPLTKDEEAAEVDVHLYRSMIGYLMYLTASRPDIMFTVCACSRFQVTLKNLHLYAVKRIFRYLKGKPKPKPGLWYPRVSSFDLEAYSDSDYARANLDMKSTTGEYVAAANCCGQVLWIQNQMLEYGFNFMNTEIYIDNESTICIVKNPVFHSKTKHITIRHHFIRVAYEKSLFRLGKKMQFGLVLGALNGVYVLKILDLSFYNTLSFRKGLKFSGKITPLFPNMLIQAEGEGTYGSKGDQVQSPYNSPLSGGHTSDRAEDKGSVEKGGSTKELVSTARPEDSTVRPDVEEKAKEKGVSFKNIEDSSRPVRSILTLKPLLTIDPKDKGKGVLVELEPAKKMTRSDFDAAQIAKDAKVAELEREKEKSQSEEEASKAAIAEMYNEIQVGIEADALFAAKLQLEERKEYTNKERAKFLAETIAAQRRFRAA</sequence>
<dbReference type="EMBL" id="BKCJ010000606">
    <property type="protein sequence ID" value="GEU34684.1"/>
    <property type="molecule type" value="Genomic_DNA"/>
</dbReference>
<reference evidence="3" key="1">
    <citation type="journal article" date="2019" name="Sci. Rep.">
        <title>Draft genome of Tanacetum cinerariifolium, the natural source of mosquito coil.</title>
        <authorList>
            <person name="Yamashiro T."/>
            <person name="Shiraishi A."/>
            <person name="Satake H."/>
            <person name="Nakayama K."/>
        </authorList>
    </citation>
    <scope>NUCLEOTIDE SEQUENCE</scope>
</reference>
<evidence type="ECO:0000313" key="3">
    <source>
        <dbReference type="EMBL" id="GEU34684.1"/>
    </source>
</evidence>
<protein>
    <recommendedName>
        <fullName evidence="2">Reverse transcriptase Ty1/copia-type domain-containing protein</fullName>
    </recommendedName>
</protein>
<dbReference type="SUPFAM" id="SSF53098">
    <property type="entry name" value="Ribonuclease H-like"/>
    <property type="match status" value="1"/>
</dbReference>
<organism evidence="3">
    <name type="scientific">Tanacetum cinerariifolium</name>
    <name type="common">Dalmatian daisy</name>
    <name type="synonym">Chrysanthemum cinerariifolium</name>
    <dbReference type="NCBI Taxonomy" id="118510"/>
    <lineage>
        <taxon>Eukaryota</taxon>
        <taxon>Viridiplantae</taxon>
        <taxon>Streptophyta</taxon>
        <taxon>Embryophyta</taxon>
        <taxon>Tracheophyta</taxon>
        <taxon>Spermatophyta</taxon>
        <taxon>Magnoliopsida</taxon>
        <taxon>eudicotyledons</taxon>
        <taxon>Gunneridae</taxon>
        <taxon>Pentapetalae</taxon>
        <taxon>asterids</taxon>
        <taxon>campanulids</taxon>
        <taxon>Asterales</taxon>
        <taxon>Asteraceae</taxon>
        <taxon>Asteroideae</taxon>
        <taxon>Anthemideae</taxon>
        <taxon>Anthemidinae</taxon>
        <taxon>Tanacetum</taxon>
    </lineage>
</organism>
<dbReference type="Gene3D" id="3.30.420.10">
    <property type="entry name" value="Ribonuclease H-like superfamily/Ribonuclease H"/>
    <property type="match status" value="1"/>
</dbReference>
<feature type="compositionally biased region" description="Polar residues" evidence="1">
    <location>
        <begin position="953"/>
        <end position="967"/>
    </location>
</feature>
<dbReference type="AlphaFoldDB" id="A0A6L2JG69"/>
<dbReference type="CDD" id="cd09272">
    <property type="entry name" value="RNase_HI_RT_Ty1"/>
    <property type="match status" value="1"/>
</dbReference>